<proteinExistence type="predicted"/>
<feature type="domain" description="DUF883" evidence="1">
    <location>
        <begin position="48"/>
        <end position="76"/>
    </location>
</feature>
<evidence type="ECO:0000313" key="2">
    <source>
        <dbReference type="EMBL" id="NPT54790.1"/>
    </source>
</evidence>
<organism evidence="2 3">
    <name type="scientific">Paraburkholderia elongata</name>
    <dbReference type="NCBI Taxonomy" id="2675747"/>
    <lineage>
        <taxon>Bacteria</taxon>
        <taxon>Pseudomonadati</taxon>
        <taxon>Pseudomonadota</taxon>
        <taxon>Betaproteobacteria</taxon>
        <taxon>Burkholderiales</taxon>
        <taxon>Burkholderiaceae</taxon>
        <taxon>Paraburkholderia</taxon>
    </lineage>
</organism>
<keyword evidence="3" id="KW-1185">Reference proteome</keyword>
<dbReference type="EMBL" id="WOEZ01000043">
    <property type="protein sequence ID" value="NPT54790.1"/>
    <property type="molecule type" value="Genomic_DNA"/>
</dbReference>
<evidence type="ECO:0000313" key="3">
    <source>
        <dbReference type="Proteomes" id="UP000655523"/>
    </source>
</evidence>
<dbReference type="Proteomes" id="UP000655523">
    <property type="component" value="Unassembled WGS sequence"/>
</dbReference>
<accession>A0A972SIM7</accession>
<name>A0A972SIM7_9BURK</name>
<protein>
    <submittedName>
        <fullName evidence="2">DUF883 family protein</fullName>
    </submittedName>
</protein>
<gene>
    <name evidence="2" type="ORF">GNZ13_09245</name>
</gene>
<dbReference type="AlphaFoldDB" id="A0A972SIM7"/>
<comment type="caution">
    <text evidence="2">The sequence shown here is derived from an EMBL/GenBank/DDBJ whole genome shotgun (WGS) entry which is preliminary data.</text>
</comment>
<dbReference type="InterPro" id="IPR043605">
    <property type="entry name" value="DUF883_C"/>
</dbReference>
<dbReference type="Pfam" id="PF19029">
    <property type="entry name" value="DUF883_C"/>
    <property type="match status" value="1"/>
</dbReference>
<reference evidence="2 3" key="1">
    <citation type="submission" date="2019-11" db="EMBL/GenBank/DDBJ databases">
        <title>Metabolism of dissolved organic matter in forest soils.</title>
        <authorList>
            <person name="Cyle K.T."/>
            <person name="Wilhelm R.C."/>
            <person name="Martinez C.E."/>
        </authorList>
    </citation>
    <scope>NUCLEOTIDE SEQUENCE [LARGE SCALE GENOMIC DNA]</scope>
    <source>
        <strain evidence="2 3">5N</strain>
    </source>
</reference>
<evidence type="ECO:0000259" key="1">
    <source>
        <dbReference type="Pfam" id="PF19029"/>
    </source>
</evidence>
<sequence>MEWEWQIYRARRLRSGLDIRVLLSDSVQSAPTADVVLRLVATRRKQDAKRYVRCNPWRSIGIAAGAGFLLGALSAR</sequence>